<accession>A0A9Q3F4C5</accession>
<evidence type="ECO:0000313" key="2">
    <source>
        <dbReference type="Proteomes" id="UP000765509"/>
    </source>
</evidence>
<dbReference type="EMBL" id="AVOT02036464">
    <property type="protein sequence ID" value="MBW0530968.1"/>
    <property type="molecule type" value="Genomic_DNA"/>
</dbReference>
<keyword evidence="2" id="KW-1185">Reference proteome</keyword>
<protein>
    <submittedName>
        <fullName evidence="1">Uncharacterized protein</fullName>
    </submittedName>
</protein>
<organism evidence="1 2">
    <name type="scientific">Austropuccinia psidii MF-1</name>
    <dbReference type="NCBI Taxonomy" id="1389203"/>
    <lineage>
        <taxon>Eukaryota</taxon>
        <taxon>Fungi</taxon>
        <taxon>Dikarya</taxon>
        <taxon>Basidiomycota</taxon>
        <taxon>Pucciniomycotina</taxon>
        <taxon>Pucciniomycetes</taxon>
        <taxon>Pucciniales</taxon>
        <taxon>Sphaerophragmiaceae</taxon>
        <taxon>Austropuccinia</taxon>
    </lineage>
</organism>
<comment type="caution">
    <text evidence="1">The sequence shown here is derived from an EMBL/GenBank/DDBJ whole genome shotgun (WGS) entry which is preliminary data.</text>
</comment>
<proteinExistence type="predicted"/>
<sequence>MTGATHKKKVNNFQKSQISFLSSFENIDPRILMEGINGENKSYSNIENIDPTLIRGELDLERIIESPIGGNDQNQVKDIPFCLEEKHLKLEFSCYTSKRKDIECSFSTVKNINEANIDESTYENSVKSLSQLTINKELNQQRTLHPEDKSSGEAYNNFNIEKEINLRFKKLQSIRNHAKK</sequence>
<dbReference type="Proteomes" id="UP000765509">
    <property type="component" value="Unassembled WGS sequence"/>
</dbReference>
<evidence type="ECO:0000313" key="1">
    <source>
        <dbReference type="EMBL" id="MBW0530968.1"/>
    </source>
</evidence>
<dbReference type="AlphaFoldDB" id="A0A9Q3F4C5"/>
<reference evidence="1" key="1">
    <citation type="submission" date="2021-03" db="EMBL/GenBank/DDBJ databases">
        <title>Draft genome sequence of rust myrtle Austropuccinia psidii MF-1, a brazilian biotype.</title>
        <authorList>
            <person name="Quecine M.C."/>
            <person name="Pachon D.M.R."/>
            <person name="Bonatelli M.L."/>
            <person name="Correr F.H."/>
            <person name="Franceschini L.M."/>
            <person name="Leite T.F."/>
            <person name="Margarido G.R.A."/>
            <person name="Almeida C.A."/>
            <person name="Ferrarezi J.A."/>
            <person name="Labate C.A."/>
        </authorList>
    </citation>
    <scope>NUCLEOTIDE SEQUENCE</scope>
    <source>
        <strain evidence="1">MF-1</strain>
    </source>
</reference>
<name>A0A9Q3F4C5_9BASI</name>
<gene>
    <name evidence="1" type="ORF">O181_070683</name>
</gene>